<name>A0A2G9Y7C3_9BACT</name>
<dbReference type="CDD" id="cd18807">
    <property type="entry name" value="SF1_C_UvrD"/>
    <property type="match status" value="1"/>
</dbReference>
<dbReference type="Pfam" id="PF13361">
    <property type="entry name" value="UvrD_C"/>
    <property type="match status" value="1"/>
</dbReference>
<evidence type="ECO:0000256" key="1">
    <source>
        <dbReference type="ARBA" id="ARBA00022741"/>
    </source>
</evidence>
<dbReference type="GO" id="GO:0016787">
    <property type="term" value="F:hydrolase activity"/>
    <property type="evidence" value="ECO:0007669"/>
    <property type="project" value="UniProtKB-KW"/>
</dbReference>
<dbReference type="Gene3D" id="1.10.486.10">
    <property type="entry name" value="PCRA, domain 4"/>
    <property type="match status" value="1"/>
</dbReference>
<evidence type="ECO:0000256" key="2">
    <source>
        <dbReference type="ARBA" id="ARBA00022801"/>
    </source>
</evidence>
<dbReference type="GO" id="GO:0043138">
    <property type="term" value="F:3'-5' DNA helicase activity"/>
    <property type="evidence" value="ECO:0007669"/>
    <property type="project" value="TreeGrafter"/>
</dbReference>
<dbReference type="InterPro" id="IPR027417">
    <property type="entry name" value="P-loop_NTPase"/>
</dbReference>
<evidence type="ECO:0000256" key="4">
    <source>
        <dbReference type="ARBA" id="ARBA00022840"/>
    </source>
</evidence>
<dbReference type="Proteomes" id="UP000231025">
    <property type="component" value="Unassembled WGS sequence"/>
</dbReference>
<dbReference type="GO" id="GO:0003677">
    <property type="term" value="F:DNA binding"/>
    <property type="evidence" value="ECO:0007669"/>
    <property type="project" value="InterPro"/>
</dbReference>
<dbReference type="GO" id="GO:0005524">
    <property type="term" value="F:ATP binding"/>
    <property type="evidence" value="ECO:0007669"/>
    <property type="project" value="UniProtKB-KW"/>
</dbReference>
<evidence type="ECO:0000256" key="3">
    <source>
        <dbReference type="ARBA" id="ARBA00022806"/>
    </source>
</evidence>
<keyword evidence="2" id="KW-0378">Hydrolase</keyword>
<dbReference type="PANTHER" id="PTHR11070">
    <property type="entry name" value="UVRD / RECB / PCRA DNA HELICASE FAMILY MEMBER"/>
    <property type="match status" value="1"/>
</dbReference>
<dbReference type="InterPro" id="IPR000212">
    <property type="entry name" value="DNA_helicase_UvrD/REP"/>
</dbReference>
<gene>
    <name evidence="6" type="ORF">COX47_00870</name>
</gene>
<dbReference type="Gene3D" id="3.40.50.300">
    <property type="entry name" value="P-loop containing nucleotide triphosphate hydrolases"/>
    <property type="match status" value="1"/>
</dbReference>
<protein>
    <recommendedName>
        <fullName evidence="5">UvrD-like helicase C-terminal domain-containing protein</fullName>
    </recommendedName>
</protein>
<dbReference type="EMBL" id="PCRE01000015">
    <property type="protein sequence ID" value="PIP15152.1"/>
    <property type="molecule type" value="Genomic_DNA"/>
</dbReference>
<dbReference type="AlphaFoldDB" id="A0A2G9Y7C3"/>
<dbReference type="InterPro" id="IPR014017">
    <property type="entry name" value="DNA_helicase_UvrD-like_C"/>
</dbReference>
<evidence type="ECO:0000313" key="7">
    <source>
        <dbReference type="Proteomes" id="UP000231025"/>
    </source>
</evidence>
<keyword evidence="3" id="KW-0347">Helicase</keyword>
<keyword evidence="1" id="KW-0547">Nucleotide-binding</keyword>
<keyword evidence="4" id="KW-0067">ATP-binding</keyword>
<dbReference type="SUPFAM" id="SSF52540">
    <property type="entry name" value="P-loop containing nucleoside triphosphate hydrolases"/>
    <property type="match status" value="1"/>
</dbReference>
<dbReference type="GO" id="GO:0005829">
    <property type="term" value="C:cytosol"/>
    <property type="evidence" value="ECO:0007669"/>
    <property type="project" value="TreeGrafter"/>
</dbReference>
<feature type="domain" description="UvrD-like helicase C-terminal" evidence="5">
    <location>
        <begin position="31"/>
        <end position="125"/>
    </location>
</feature>
<comment type="caution">
    <text evidence="6">The sequence shown here is derived from an EMBL/GenBank/DDBJ whole genome shotgun (WGS) entry which is preliminary data.</text>
</comment>
<evidence type="ECO:0000259" key="5">
    <source>
        <dbReference type="Pfam" id="PF13361"/>
    </source>
</evidence>
<dbReference type="GO" id="GO:0000725">
    <property type="term" value="P:recombinational repair"/>
    <property type="evidence" value="ECO:0007669"/>
    <property type="project" value="TreeGrafter"/>
</dbReference>
<reference evidence="6 7" key="1">
    <citation type="submission" date="2017-09" db="EMBL/GenBank/DDBJ databases">
        <title>Depth-based differentiation of microbial function through sediment-hosted aquifers and enrichment of novel symbionts in the deep terrestrial subsurface.</title>
        <authorList>
            <person name="Probst A.J."/>
            <person name="Ladd B."/>
            <person name="Jarett J.K."/>
            <person name="Geller-Mcgrath D.E."/>
            <person name="Sieber C.M."/>
            <person name="Emerson J.B."/>
            <person name="Anantharaman K."/>
            <person name="Thomas B.C."/>
            <person name="Malmstrom R."/>
            <person name="Stieglmeier M."/>
            <person name="Klingl A."/>
            <person name="Woyke T."/>
            <person name="Ryan C.M."/>
            <person name="Banfield J.F."/>
        </authorList>
    </citation>
    <scope>NUCLEOTIDE SEQUENCE [LARGE SCALE GENOMIC DNA]</scope>
    <source>
        <strain evidence="6">CG23_combo_of_CG06-09_8_20_14_all_35_49</strain>
    </source>
</reference>
<organism evidence="6 7">
    <name type="scientific">Candidatus Roizmanbacteria bacterium CG23_combo_of_CG06-09_8_20_14_all_35_49</name>
    <dbReference type="NCBI Taxonomy" id="1974863"/>
    <lineage>
        <taxon>Bacteria</taxon>
        <taxon>Candidatus Roizmaniibacteriota</taxon>
    </lineage>
</organism>
<dbReference type="PANTHER" id="PTHR11070:SF2">
    <property type="entry name" value="ATP-DEPENDENT DNA HELICASE SRS2"/>
    <property type="match status" value="1"/>
</dbReference>
<evidence type="ECO:0000313" key="6">
    <source>
        <dbReference type="EMBL" id="PIP15152.1"/>
    </source>
</evidence>
<accession>A0A2G9Y7C3</accession>
<proteinExistence type="predicted"/>
<sequence length="143" mass="16814">MTDYLKMYDPEQEEDYSCLENIKELKSVAIAFPSLGEFLEQVALVESEYFEGEKNSKNKNGIRLMTLHQAKGLEFPIVFVVGVEEGILPHSRSMDDLYSLEEERRLFYVGITRAKERLYITYTRQRFIFGTRNYSAKSRFLEE</sequence>